<dbReference type="EMBL" id="JAVHNQ010000002">
    <property type="protein sequence ID" value="KAK6354521.1"/>
    <property type="molecule type" value="Genomic_DNA"/>
</dbReference>
<name>A0AAV9V3S4_9PEZI</name>
<evidence type="ECO:0000256" key="1">
    <source>
        <dbReference type="SAM" id="MobiDB-lite"/>
    </source>
</evidence>
<organism evidence="2 3">
    <name type="scientific">Orbilia brochopaga</name>
    <dbReference type="NCBI Taxonomy" id="3140254"/>
    <lineage>
        <taxon>Eukaryota</taxon>
        <taxon>Fungi</taxon>
        <taxon>Dikarya</taxon>
        <taxon>Ascomycota</taxon>
        <taxon>Pezizomycotina</taxon>
        <taxon>Orbiliomycetes</taxon>
        <taxon>Orbiliales</taxon>
        <taxon>Orbiliaceae</taxon>
        <taxon>Orbilia</taxon>
    </lineage>
</organism>
<proteinExistence type="predicted"/>
<feature type="region of interest" description="Disordered" evidence="1">
    <location>
        <begin position="124"/>
        <end position="147"/>
    </location>
</feature>
<accession>A0AAV9V3S4</accession>
<protein>
    <submittedName>
        <fullName evidence="2">Uncharacterized protein</fullName>
    </submittedName>
</protein>
<evidence type="ECO:0000313" key="2">
    <source>
        <dbReference type="EMBL" id="KAK6354521.1"/>
    </source>
</evidence>
<keyword evidence="3" id="KW-1185">Reference proteome</keyword>
<sequence>MHALVHPDSLSPIPVPQQWAKPTPSSLIAVATAIRTNPTPTHPPKILSRTPSNYLVGCLALEPRTPAPSIQGLALIILIGVSVAQLRRYQVLEIEPAIRTKVNNDTRPDTTQIQIVALPEIDEGETSPIPSVAPLLQRARVGSSRPP</sequence>
<reference evidence="2 3" key="1">
    <citation type="submission" date="2019-10" db="EMBL/GenBank/DDBJ databases">
        <authorList>
            <person name="Palmer J.M."/>
        </authorList>
    </citation>
    <scope>NUCLEOTIDE SEQUENCE [LARGE SCALE GENOMIC DNA]</scope>
    <source>
        <strain evidence="2 3">TWF696</strain>
    </source>
</reference>
<dbReference type="AlphaFoldDB" id="A0AAV9V3S4"/>
<gene>
    <name evidence="2" type="ORF">TWF696_003664</name>
</gene>
<comment type="caution">
    <text evidence="2">The sequence shown here is derived from an EMBL/GenBank/DDBJ whole genome shotgun (WGS) entry which is preliminary data.</text>
</comment>
<evidence type="ECO:0000313" key="3">
    <source>
        <dbReference type="Proteomes" id="UP001375240"/>
    </source>
</evidence>
<dbReference type="Proteomes" id="UP001375240">
    <property type="component" value="Unassembled WGS sequence"/>
</dbReference>